<dbReference type="EMBL" id="JAVLAM010000005">
    <property type="protein sequence ID" value="MDT7015341.1"/>
    <property type="molecule type" value="Genomic_DNA"/>
</dbReference>
<keyword evidence="2" id="KW-0540">Nuclease</keyword>
<dbReference type="RefSeq" id="WP_313845690.1">
    <property type="nucleotide sequence ID" value="NZ_JAVLAM010000005.1"/>
</dbReference>
<dbReference type="AlphaFoldDB" id="A0AAW8WAK6"/>
<sequence length="104" mass="11742">MESEHKIQTDIMLALSKGGFTVFRSNAGKIRTEDGRTIVLFPQGFPDLCGFRHTDGRFFCLEIKNAKGRLRPDQKLFAKFIGQYPVLYGVARSVEDAMAIVKED</sequence>
<dbReference type="InterPro" id="IPR011856">
    <property type="entry name" value="tRNA_endonuc-like_dom_sf"/>
</dbReference>
<dbReference type="Pfam" id="PF08774">
    <property type="entry name" value="VRR_NUC"/>
    <property type="match status" value="1"/>
</dbReference>
<evidence type="ECO:0000313" key="5">
    <source>
        <dbReference type="EMBL" id="MDT7015341.1"/>
    </source>
</evidence>
<dbReference type="Proteomes" id="UP001254075">
    <property type="component" value="Unassembled WGS sequence"/>
</dbReference>
<dbReference type="GO" id="GO:0016788">
    <property type="term" value="F:hydrolase activity, acting on ester bonds"/>
    <property type="evidence" value="ECO:0007669"/>
    <property type="project" value="InterPro"/>
</dbReference>
<keyword evidence="3" id="KW-0378">Hydrolase</keyword>
<dbReference type="Gene3D" id="3.40.1350.10">
    <property type="match status" value="1"/>
</dbReference>
<evidence type="ECO:0000256" key="1">
    <source>
        <dbReference type="ARBA" id="ARBA00001946"/>
    </source>
</evidence>
<reference evidence="5" key="1">
    <citation type="submission" date="2023-08" db="EMBL/GenBank/DDBJ databases">
        <authorList>
            <person name="Page C.A."/>
            <person name="Perez-Diaz I.M."/>
        </authorList>
    </citation>
    <scope>NUCLEOTIDE SEQUENCE</scope>
    <source>
        <strain evidence="5">3.8.38</strain>
    </source>
</reference>
<evidence type="ECO:0000259" key="4">
    <source>
        <dbReference type="SMART" id="SM00990"/>
    </source>
</evidence>
<organism evidence="5 6">
    <name type="scientific">Levilactobacillus namurensis</name>
    <dbReference type="NCBI Taxonomy" id="380393"/>
    <lineage>
        <taxon>Bacteria</taxon>
        <taxon>Bacillati</taxon>
        <taxon>Bacillota</taxon>
        <taxon>Bacilli</taxon>
        <taxon>Lactobacillales</taxon>
        <taxon>Lactobacillaceae</taxon>
        <taxon>Levilactobacillus</taxon>
    </lineage>
</organism>
<dbReference type="GO" id="GO:0003676">
    <property type="term" value="F:nucleic acid binding"/>
    <property type="evidence" value="ECO:0007669"/>
    <property type="project" value="InterPro"/>
</dbReference>
<gene>
    <name evidence="5" type="ORF">RI532_13245</name>
</gene>
<dbReference type="InterPro" id="IPR014883">
    <property type="entry name" value="VRR_NUC"/>
</dbReference>
<protein>
    <submittedName>
        <fullName evidence="5">VRR-NUC domain-containing protein</fullName>
    </submittedName>
</protein>
<dbReference type="SMART" id="SM00990">
    <property type="entry name" value="VRR_NUC"/>
    <property type="match status" value="1"/>
</dbReference>
<accession>A0AAW8WAK6</accession>
<feature type="domain" description="VRR-NUC" evidence="4">
    <location>
        <begin position="2"/>
        <end position="95"/>
    </location>
</feature>
<evidence type="ECO:0000256" key="2">
    <source>
        <dbReference type="ARBA" id="ARBA00022722"/>
    </source>
</evidence>
<evidence type="ECO:0000256" key="3">
    <source>
        <dbReference type="ARBA" id="ARBA00022801"/>
    </source>
</evidence>
<evidence type="ECO:0000313" key="6">
    <source>
        <dbReference type="Proteomes" id="UP001254075"/>
    </source>
</evidence>
<name>A0AAW8WAK6_9LACO</name>
<comment type="cofactor">
    <cofactor evidence="1">
        <name>Mg(2+)</name>
        <dbReference type="ChEBI" id="CHEBI:18420"/>
    </cofactor>
</comment>
<comment type="caution">
    <text evidence="5">The sequence shown here is derived from an EMBL/GenBank/DDBJ whole genome shotgun (WGS) entry which is preliminary data.</text>
</comment>
<dbReference type="GO" id="GO:0004518">
    <property type="term" value="F:nuclease activity"/>
    <property type="evidence" value="ECO:0007669"/>
    <property type="project" value="UniProtKB-KW"/>
</dbReference>
<proteinExistence type="predicted"/>